<organism evidence="1 2">
    <name type="scientific">Daphnia magna</name>
    <dbReference type="NCBI Taxonomy" id="35525"/>
    <lineage>
        <taxon>Eukaryota</taxon>
        <taxon>Metazoa</taxon>
        <taxon>Ecdysozoa</taxon>
        <taxon>Arthropoda</taxon>
        <taxon>Crustacea</taxon>
        <taxon>Branchiopoda</taxon>
        <taxon>Diplostraca</taxon>
        <taxon>Cladocera</taxon>
        <taxon>Anomopoda</taxon>
        <taxon>Daphniidae</taxon>
        <taxon>Daphnia</taxon>
    </lineage>
</organism>
<reference evidence="1 2" key="1">
    <citation type="journal article" date="2023" name="Nucleic Acids Res.">
        <title>The hologenome of Daphnia magna reveals possible DNA methylation and microbiome-mediated evolution of the host genome.</title>
        <authorList>
            <person name="Chaturvedi A."/>
            <person name="Li X."/>
            <person name="Dhandapani V."/>
            <person name="Marshall H."/>
            <person name="Kissane S."/>
            <person name="Cuenca-Cambronero M."/>
            <person name="Asole G."/>
            <person name="Calvet F."/>
            <person name="Ruiz-Romero M."/>
            <person name="Marangio P."/>
            <person name="Guigo R."/>
            <person name="Rago D."/>
            <person name="Mirbahai L."/>
            <person name="Eastwood N."/>
            <person name="Colbourne J.K."/>
            <person name="Zhou J."/>
            <person name="Mallon E."/>
            <person name="Orsini L."/>
        </authorList>
    </citation>
    <scope>NUCLEOTIDE SEQUENCE [LARGE SCALE GENOMIC DNA]</scope>
    <source>
        <strain evidence="1">LRV0_1</strain>
    </source>
</reference>
<name>A0ABR0AXQ0_9CRUS</name>
<comment type="caution">
    <text evidence="1">The sequence shown here is derived from an EMBL/GenBank/DDBJ whole genome shotgun (WGS) entry which is preliminary data.</text>
</comment>
<protein>
    <submittedName>
        <fullName evidence="1">Uncharacterized protein</fullName>
    </submittedName>
</protein>
<accession>A0ABR0AXQ0</accession>
<proteinExistence type="predicted"/>
<sequence>MFRPTCMAAKLRRYVVLLIRKKNVGIVVDTFVKVRTTKALNLTLDNLLGQGTLRPDLTEFAFHMDLALMPIRLVITIPKWFVNCAFTAVEYDLLN</sequence>
<evidence type="ECO:0000313" key="1">
    <source>
        <dbReference type="EMBL" id="KAK4029904.1"/>
    </source>
</evidence>
<evidence type="ECO:0000313" key="2">
    <source>
        <dbReference type="Proteomes" id="UP001234178"/>
    </source>
</evidence>
<dbReference type="Proteomes" id="UP001234178">
    <property type="component" value="Unassembled WGS sequence"/>
</dbReference>
<dbReference type="EMBL" id="JAOYFB010000039">
    <property type="protein sequence ID" value="KAK4029904.1"/>
    <property type="molecule type" value="Genomic_DNA"/>
</dbReference>
<gene>
    <name evidence="1" type="ORF">OUZ56_022864</name>
</gene>
<keyword evidence="2" id="KW-1185">Reference proteome</keyword>